<dbReference type="RefSeq" id="YP_010087423.1">
    <property type="nucleotide sequence ID" value="NC_055554.1"/>
</dbReference>
<feature type="compositionally biased region" description="Polar residues" evidence="12">
    <location>
        <begin position="174"/>
        <end position="193"/>
    </location>
</feature>
<keyword evidence="14" id="KW-1185">Reference proteome</keyword>
<dbReference type="Pfam" id="PF04533">
    <property type="entry name" value="Herpes_U44"/>
    <property type="match status" value="1"/>
</dbReference>
<evidence type="ECO:0000256" key="10">
    <source>
        <dbReference type="ARBA" id="ARBA00023200"/>
    </source>
</evidence>
<dbReference type="InterPro" id="IPR007619">
    <property type="entry name" value="Herpes_U44"/>
</dbReference>
<dbReference type="GeneID" id="65102707"/>
<protein>
    <submittedName>
        <fullName evidence="13">Tegument protein</fullName>
    </submittedName>
</protein>
<evidence type="ECO:0000256" key="3">
    <source>
        <dbReference type="ARBA" id="ARBA00004192"/>
    </source>
</evidence>
<evidence type="ECO:0000256" key="4">
    <source>
        <dbReference type="ARBA" id="ARBA00004328"/>
    </source>
</evidence>
<keyword evidence="11" id="KW-0449">Lipoprotein</keyword>
<keyword evidence="6" id="KW-0597">Phosphoprotein</keyword>
<keyword evidence="8" id="KW-0946">Virion</keyword>
<organism evidence="13">
    <name type="scientific">Vombatid gammaherpesvirus 1</name>
    <dbReference type="NCBI Taxonomy" id="2052651"/>
    <lineage>
        <taxon>Viruses</taxon>
        <taxon>Duplodnaviria</taxon>
        <taxon>Heunggongvirae</taxon>
        <taxon>Peploviricota</taxon>
        <taxon>Herviviricetes</taxon>
        <taxon>Herpesvirales</taxon>
        <taxon>Orthoherpesviridae</taxon>
        <taxon>Gammaherpesvirinae</taxon>
        <taxon>Manticavirus</taxon>
        <taxon>Manticavirus vombatidgamma1</taxon>
    </lineage>
</organism>
<dbReference type="GO" id="GO:0044423">
    <property type="term" value="C:virion component"/>
    <property type="evidence" value="ECO:0007669"/>
    <property type="project" value="UniProtKB-KW"/>
</dbReference>
<evidence type="ECO:0000256" key="9">
    <source>
        <dbReference type="ARBA" id="ARBA00023139"/>
    </source>
</evidence>
<evidence type="ECO:0000256" key="6">
    <source>
        <dbReference type="ARBA" id="ARBA00022553"/>
    </source>
</evidence>
<evidence type="ECO:0000256" key="5">
    <source>
        <dbReference type="ARBA" id="ARBA00006551"/>
    </source>
</evidence>
<evidence type="ECO:0000256" key="11">
    <source>
        <dbReference type="ARBA" id="ARBA00023288"/>
    </source>
</evidence>
<name>A0A3Q8J5Z8_9GAMA</name>
<sequence length="242" mass="26543">MCSNPGAFTCCGIWPFGRLSRSGYRRLPSESRGNEKINREIALGLPPGISVGDLIENAQNREIVDQAYALAVQCNKINEYLSRFDTIQIPQECQAVAGAQMSKLKAARQIIWNALLAIASQGISMNEASLKTFVEKQADDSLALLEMEKLITAIKLDENQLWATDIAHMITTSQPTRTQKPSMSQEGLMTSDMTPPRAGTPILPKPTTETKGAAIKYQTPMLCKPHPETNHLPQPALISLLP</sequence>
<evidence type="ECO:0000256" key="8">
    <source>
        <dbReference type="ARBA" id="ARBA00022844"/>
    </source>
</evidence>
<dbReference type="GO" id="GO:0044177">
    <property type="term" value="C:host cell Golgi apparatus"/>
    <property type="evidence" value="ECO:0007669"/>
    <property type="project" value="UniProtKB-SubCell"/>
</dbReference>
<dbReference type="Proteomes" id="UP000679767">
    <property type="component" value="Segment"/>
</dbReference>
<accession>A0A3Q8J5Z8</accession>
<dbReference type="EMBL" id="MG452721">
    <property type="protein sequence ID" value="AZB49153.1"/>
    <property type="molecule type" value="Genomic_DNA"/>
</dbReference>
<evidence type="ECO:0000313" key="13">
    <source>
        <dbReference type="EMBL" id="AZB49153.1"/>
    </source>
</evidence>
<feature type="region of interest" description="Disordered" evidence="12">
    <location>
        <begin position="174"/>
        <end position="208"/>
    </location>
</feature>
<keyword evidence="9" id="KW-0564">Palmitate</keyword>
<proteinExistence type="inferred from homology"/>
<evidence type="ECO:0000256" key="2">
    <source>
        <dbReference type="ARBA" id="ARBA00004136"/>
    </source>
</evidence>
<evidence type="ECO:0000256" key="12">
    <source>
        <dbReference type="SAM" id="MobiDB-lite"/>
    </source>
</evidence>
<comment type="subcellular location">
    <subcellularLocation>
        <location evidence="2">Host Golgi apparatus</location>
    </subcellularLocation>
    <subcellularLocation>
        <location evidence="3">Host cytoplasm</location>
    </subcellularLocation>
    <subcellularLocation>
        <location evidence="4">Virion</location>
    </subcellularLocation>
</comment>
<comment type="similarity">
    <text evidence="5">Belongs to the herpesviridae UL51 family.</text>
</comment>
<gene>
    <name evidence="13" type="primary">ORF55</name>
</gene>
<evidence type="ECO:0000256" key="1">
    <source>
        <dbReference type="ARBA" id="ARBA00001991"/>
    </source>
</evidence>
<evidence type="ECO:0000313" key="14">
    <source>
        <dbReference type="Proteomes" id="UP000679767"/>
    </source>
</evidence>
<dbReference type="KEGG" id="vg:65102707"/>
<comment type="function">
    <text evidence="1">Plays several roles during the time course of infection, including egress of virus particles from the perinuclear space and secondary envelopment of cytoplasmic capsids that bud into specific trans-Golgi network (TGN)-derived membranes.</text>
</comment>
<keyword evidence="10" id="KW-1035">Host cytoplasm</keyword>
<evidence type="ECO:0000256" key="7">
    <source>
        <dbReference type="ARBA" id="ARBA00022812"/>
    </source>
</evidence>
<reference evidence="13" key="1">
    <citation type="submission" date="2017-11" db="EMBL/GenBank/DDBJ databases">
        <title>The distinct marsupial branch of gammaherpesviruses includes novel host-derived genes seldom found in other viruses.</title>
        <authorList>
            <person name="Vaz P.K."/>
        </authorList>
    </citation>
    <scope>NUCLEOTIDE SEQUENCE</scope>
    <source>
        <strain evidence="13">V3187/11</strain>
    </source>
</reference>
<keyword evidence="7" id="KW-1040">Host Golgi apparatus</keyword>